<dbReference type="FunFam" id="3.40.50.670:FF:000002">
    <property type="entry name" value="DNA gyrase subunit B"/>
    <property type="match status" value="1"/>
</dbReference>
<dbReference type="InterPro" id="IPR000565">
    <property type="entry name" value="Topo_IIA_B"/>
</dbReference>
<evidence type="ECO:0000256" key="2">
    <source>
        <dbReference type="ARBA" id="ARBA00010708"/>
    </source>
</evidence>
<dbReference type="PRINTS" id="PR00418">
    <property type="entry name" value="TPI2FAMILY"/>
</dbReference>
<feature type="binding site" evidence="11">
    <location>
        <position position="537"/>
    </location>
    <ligand>
        <name>Mg(2+)</name>
        <dbReference type="ChEBI" id="CHEBI:18420"/>
        <label>2</label>
    </ligand>
</feature>
<gene>
    <name evidence="11" type="primary">gyrB</name>
    <name evidence="13" type="ORF">BST23_21245</name>
</gene>
<dbReference type="EC" id="5.6.2.2" evidence="11"/>
<dbReference type="InterPro" id="IPR001241">
    <property type="entry name" value="Topo_IIA"/>
</dbReference>
<protein>
    <recommendedName>
        <fullName evidence="11">DNA gyrase subunit B</fullName>
        <ecNumber evidence="11">5.6.2.2</ecNumber>
    </recommendedName>
</protein>
<dbReference type="Pfam" id="PF02518">
    <property type="entry name" value="HATPase_c"/>
    <property type="match status" value="1"/>
</dbReference>
<evidence type="ECO:0000256" key="3">
    <source>
        <dbReference type="ARBA" id="ARBA00011234"/>
    </source>
</evidence>
<sequence>MAAQKKSAPKEYGADAITILEGLEAVRKRPGMYIGSTGERGLHHLIWEVVDNSIDEAMAGYATRVDVKLLADGSVEVTDDGRGIPVAKHKQAGIPTVDVVMTQLHAGGKFGGENSGYAVSGGLHGVGVSVVNALSSRVEVTIMRDGYEWFQYYDRSVPGELKQGGKTKKTGTTVRFWPDPDIFETTEYDFETVARRLQEQAFLNKGLTISLTDERVRAEEVTDEVVSDVAEAPKSAEEKAAEAAEPVKVKHRTFHYPGGLVDFVKHINRTKTPIHQSIIDFSGKGEGHEVEVALQWNAGYSESVHTFANTINTHEGGTHEEGFRAALTSVVNKYAKDKKLLKDKDPNLTGDDIREGLAAVISVKVAEPQFEGQTKTKLGNTEVKSFVQKICNEQLGHWFEANPAEAKTVVNKAVSSAQARIAARKARELVRRKSATDIGGLPGKLADCRSTDPRKSELYIVEGDSAGGSAKSGRDSMFQAILPLRGKIINVEKARIDRVLKNTEVQAIITALGTGIHDEFDISKLRYHKIVLMADADVDGQHIATLLLTLLFRFMKPLIENGHVYLAQPPLYKLKWQRSEPEFAYSDRERDALLEAGLAAGKKINKDDGIQRYKGLGEMDAKELWETTMDPSTRILRQVTLDDAAAADELFSVLMGEDVEARRSFITRNAKDVRFLDV</sequence>
<dbReference type="PROSITE" id="PS00177">
    <property type="entry name" value="TOPOISOMERASE_II"/>
    <property type="match status" value="1"/>
</dbReference>
<dbReference type="GO" id="GO:0005737">
    <property type="term" value="C:cytoplasm"/>
    <property type="evidence" value="ECO:0007669"/>
    <property type="project" value="UniProtKB-SubCell"/>
</dbReference>
<dbReference type="PANTHER" id="PTHR45866:SF1">
    <property type="entry name" value="DNA GYRASE SUBUNIT B, MITOCHONDRIAL"/>
    <property type="match status" value="1"/>
</dbReference>
<keyword evidence="7 11" id="KW-0460">Magnesium</keyword>
<evidence type="ECO:0000256" key="10">
    <source>
        <dbReference type="ARBA" id="ARBA00023235"/>
    </source>
</evidence>
<dbReference type="RefSeq" id="WP_046753617.1">
    <property type="nucleotide sequence ID" value="NZ_JBCGVB010000009.1"/>
</dbReference>
<keyword evidence="11" id="KW-0963">Cytoplasm</keyword>
<dbReference type="GO" id="GO:0034335">
    <property type="term" value="F:DNA negative supercoiling activity"/>
    <property type="evidence" value="ECO:0007669"/>
    <property type="project" value="UniProtKB-ARBA"/>
</dbReference>
<evidence type="ECO:0000256" key="11">
    <source>
        <dbReference type="HAMAP-Rule" id="MF_01898"/>
    </source>
</evidence>
<dbReference type="HAMAP" id="MF_01898">
    <property type="entry name" value="GyrB"/>
    <property type="match status" value="1"/>
</dbReference>
<dbReference type="CDD" id="cd00822">
    <property type="entry name" value="TopoII_Trans_DNA_gyrase"/>
    <property type="match status" value="1"/>
</dbReference>
<dbReference type="InterPro" id="IPR020568">
    <property type="entry name" value="Ribosomal_Su5_D2-typ_SF"/>
</dbReference>
<keyword evidence="8 11" id="KW-0799">Topoisomerase</keyword>
<dbReference type="OrthoDB" id="9802808at2"/>
<dbReference type="InterPro" id="IPR013506">
    <property type="entry name" value="Topo_IIA_bsu_dom2"/>
</dbReference>
<evidence type="ECO:0000259" key="12">
    <source>
        <dbReference type="PROSITE" id="PS50880"/>
    </source>
</evidence>
<dbReference type="GO" id="GO:0006261">
    <property type="term" value="P:DNA-templated DNA replication"/>
    <property type="evidence" value="ECO:0007669"/>
    <property type="project" value="UniProtKB-UniRule"/>
</dbReference>
<dbReference type="InterPro" id="IPR006171">
    <property type="entry name" value="TOPRIM_dom"/>
</dbReference>
<comment type="cofactor">
    <cofactor evidence="11">
        <name>Mg(2+)</name>
        <dbReference type="ChEBI" id="CHEBI:18420"/>
    </cofactor>
    <cofactor evidence="11">
        <name>Mn(2+)</name>
        <dbReference type="ChEBI" id="CHEBI:29035"/>
    </cofactor>
    <cofactor evidence="11">
        <name>Ca(2+)</name>
        <dbReference type="ChEBI" id="CHEBI:29108"/>
    </cofactor>
    <text evidence="11">Binds two Mg(2+) per subunit. The magnesium ions form salt bridges with both the protein and the DNA. Can also accept other divalent metal cations, such as Mn(2+) or Ca(2+).</text>
</comment>
<dbReference type="NCBIfam" id="NF004189">
    <property type="entry name" value="PRK05644.1"/>
    <property type="match status" value="1"/>
</dbReference>
<dbReference type="InterPro" id="IPR003594">
    <property type="entry name" value="HATPase_dom"/>
</dbReference>
<comment type="miscellaneous">
    <text evidence="11">Few gyrases are as efficient as E.coli at forming negative supercoils. Not all organisms have 2 type II topoisomerases; in organisms with a single type II topoisomerase this enzyme also has to decatenate newly replicated chromosomes.</text>
</comment>
<dbReference type="InterPro" id="IPR002288">
    <property type="entry name" value="DNA_gyrase_B_C"/>
</dbReference>
<evidence type="ECO:0000256" key="5">
    <source>
        <dbReference type="ARBA" id="ARBA00022741"/>
    </source>
</evidence>
<comment type="subcellular location">
    <subcellularLocation>
        <location evidence="11">Cytoplasm</location>
    </subcellularLocation>
</comment>
<dbReference type="GO" id="GO:0005694">
    <property type="term" value="C:chromosome"/>
    <property type="evidence" value="ECO:0007669"/>
    <property type="project" value="InterPro"/>
</dbReference>
<dbReference type="SUPFAM" id="SSF55874">
    <property type="entry name" value="ATPase domain of HSP90 chaperone/DNA topoisomerase II/histidine kinase"/>
    <property type="match status" value="1"/>
</dbReference>
<dbReference type="InterPro" id="IPR036890">
    <property type="entry name" value="HATPase_C_sf"/>
</dbReference>
<feature type="binding site" evidence="11">
    <location>
        <position position="535"/>
    </location>
    <ligand>
        <name>Mg(2+)</name>
        <dbReference type="ChEBI" id="CHEBI:18420"/>
        <label>1</label>
        <note>catalytic</note>
    </ligand>
</feature>
<evidence type="ECO:0000256" key="1">
    <source>
        <dbReference type="ARBA" id="ARBA00000185"/>
    </source>
</evidence>
<feature type="site" description="Interaction with DNA" evidence="11">
    <location>
        <position position="490"/>
    </location>
</feature>
<dbReference type="InterPro" id="IPR013759">
    <property type="entry name" value="Topo_IIA_B_C"/>
</dbReference>
<feature type="domain" description="Toprim" evidence="12">
    <location>
        <begin position="456"/>
        <end position="570"/>
    </location>
</feature>
<dbReference type="Pfam" id="PF00204">
    <property type="entry name" value="DNA_gyraseB"/>
    <property type="match status" value="1"/>
</dbReference>
<dbReference type="InterPro" id="IPR034160">
    <property type="entry name" value="TOPRIM_GyrB"/>
</dbReference>
<dbReference type="SMART" id="SM00433">
    <property type="entry name" value="TOP2c"/>
    <property type="match status" value="1"/>
</dbReference>
<dbReference type="NCBIfam" id="TIGR01059">
    <property type="entry name" value="gyrB"/>
    <property type="match status" value="1"/>
</dbReference>
<organism evidence="13 14">
    <name type="scientific">Mycolicibacterium elephantis</name>
    <dbReference type="NCBI Taxonomy" id="81858"/>
    <lineage>
        <taxon>Bacteria</taxon>
        <taxon>Bacillati</taxon>
        <taxon>Actinomycetota</taxon>
        <taxon>Actinomycetes</taxon>
        <taxon>Mycobacteriales</taxon>
        <taxon>Mycobacteriaceae</taxon>
        <taxon>Mycolicibacterium</taxon>
    </lineage>
</organism>
<comment type="catalytic activity">
    <reaction evidence="1 11">
        <text>ATP-dependent breakage, passage and rejoining of double-stranded DNA.</text>
        <dbReference type="EC" id="5.6.2.2"/>
    </reaction>
</comment>
<dbReference type="PANTHER" id="PTHR45866">
    <property type="entry name" value="DNA GYRASE/TOPOISOMERASE SUBUNIT B"/>
    <property type="match status" value="1"/>
</dbReference>
<dbReference type="STRING" id="81858.BST23_21245"/>
<feature type="binding site" evidence="11">
    <location>
        <position position="535"/>
    </location>
    <ligand>
        <name>Mg(2+)</name>
        <dbReference type="ChEBI" id="CHEBI:18420"/>
        <label>2</label>
    </ligand>
</feature>
<comment type="subunit">
    <text evidence="3 11">Heterotetramer, composed of two GyrA and two GyrB chains. In the heterotetramer, GyrA contains the active site tyrosine that forms a transient covalent intermediate with DNA, while GyrB binds cofactors and catalyzes ATP hydrolysis.</text>
</comment>
<dbReference type="CDD" id="cd03366">
    <property type="entry name" value="TOPRIM_TopoIIA_GyrB"/>
    <property type="match status" value="1"/>
</dbReference>
<evidence type="ECO:0000313" key="13">
    <source>
        <dbReference type="EMBL" id="ORA61506.1"/>
    </source>
</evidence>
<dbReference type="Gene3D" id="3.30.230.10">
    <property type="match status" value="1"/>
</dbReference>
<dbReference type="InterPro" id="IPR018522">
    <property type="entry name" value="TopoIIA_CS"/>
</dbReference>
<dbReference type="GO" id="GO:0046872">
    <property type="term" value="F:metal ion binding"/>
    <property type="evidence" value="ECO:0007669"/>
    <property type="project" value="UniProtKB-KW"/>
</dbReference>
<evidence type="ECO:0000256" key="9">
    <source>
        <dbReference type="ARBA" id="ARBA00023125"/>
    </source>
</evidence>
<comment type="function">
    <text evidence="11">A type II topoisomerase that negatively supercoils closed circular double-stranded (ds) DNA in an ATP-dependent manner to modulate DNA topology and maintain chromosomes in an underwound state. Negative supercoiling favors strand separation, and DNA replication, transcription, recombination and repair, all of which involve strand separation. Also able to catalyze the interconversion of other topological isomers of dsDNA rings, including catenanes and knotted rings. Type II topoisomerases break and join 2 DNA strands simultaneously in an ATP-dependent manner.</text>
</comment>
<keyword evidence="10 11" id="KW-0413">Isomerase</keyword>
<dbReference type="EMBL" id="MVHP01000031">
    <property type="protein sequence ID" value="ORA61506.1"/>
    <property type="molecule type" value="Genomic_DNA"/>
</dbReference>
<dbReference type="SUPFAM" id="SSF56719">
    <property type="entry name" value="Type II DNA topoisomerase"/>
    <property type="match status" value="1"/>
</dbReference>
<keyword evidence="4 11" id="KW-0479">Metal-binding</keyword>
<evidence type="ECO:0000256" key="7">
    <source>
        <dbReference type="ARBA" id="ARBA00022842"/>
    </source>
</evidence>
<dbReference type="InterPro" id="IPR013760">
    <property type="entry name" value="Topo_IIA-like_dom_sf"/>
</dbReference>
<accession>A0A1A0QP02</accession>
<keyword evidence="5 11" id="KW-0547">Nucleotide-binding</keyword>
<comment type="caution">
    <text evidence="13">The sequence shown here is derived from an EMBL/GenBank/DDBJ whole genome shotgun (WGS) entry which is preliminary data.</text>
</comment>
<dbReference type="SUPFAM" id="SSF54211">
    <property type="entry name" value="Ribosomal protein S5 domain 2-like"/>
    <property type="match status" value="1"/>
</dbReference>
<dbReference type="Pfam" id="PF01751">
    <property type="entry name" value="Toprim"/>
    <property type="match status" value="1"/>
</dbReference>
<dbReference type="GO" id="GO:0005524">
    <property type="term" value="F:ATP binding"/>
    <property type="evidence" value="ECO:0007669"/>
    <property type="project" value="UniProtKB-UniRule"/>
</dbReference>
<dbReference type="SMART" id="SM00387">
    <property type="entry name" value="HATPase_c"/>
    <property type="match status" value="1"/>
</dbReference>
<accession>A0A0M2ZGV6</accession>
<feature type="site" description="Interaction with DNA" evidence="11">
    <location>
        <position position="487"/>
    </location>
</feature>
<feature type="binding site" evidence="11">
    <location>
        <position position="462"/>
    </location>
    <ligand>
        <name>Mg(2+)</name>
        <dbReference type="ChEBI" id="CHEBI:18420"/>
        <label>1</label>
        <note>catalytic</note>
    </ligand>
</feature>
<dbReference type="AlphaFoldDB" id="A0A0M2ZGV6"/>
<dbReference type="InterPro" id="IPR014721">
    <property type="entry name" value="Ribsml_uS5_D2-typ_fold_subgr"/>
</dbReference>
<dbReference type="Gene3D" id="3.30.565.10">
    <property type="entry name" value="Histidine kinase-like ATPase, C-terminal domain"/>
    <property type="match status" value="1"/>
</dbReference>
<dbReference type="FunFam" id="3.30.565.10:FF:000002">
    <property type="entry name" value="DNA gyrase subunit B"/>
    <property type="match status" value="1"/>
</dbReference>
<dbReference type="GO" id="GO:0006265">
    <property type="term" value="P:DNA topological change"/>
    <property type="evidence" value="ECO:0007669"/>
    <property type="project" value="UniProtKB-UniRule"/>
</dbReference>
<keyword evidence="9" id="KW-0238">DNA-binding</keyword>
<dbReference type="CDD" id="cd16928">
    <property type="entry name" value="HATPase_GyrB-like"/>
    <property type="match status" value="1"/>
</dbReference>
<dbReference type="GO" id="GO:0003677">
    <property type="term" value="F:DNA binding"/>
    <property type="evidence" value="ECO:0007669"/>
    <property type="project" value="UniProtKB-KW"/>
</dbReference>
<comment type="similarity">
    <text evidence="2 11">Belongs to the type II topoisomerase GyrB family.</text>
</comment>
<dbReference type="Pfam" id="PF00986">
    <property type="entry name" value="DNA_gyraseB_C"/>
    <property type="match status" value="1"/>
</dbReference>
<dbReference type="Proteomes" id="UP000192772">
    <property type="component" value="Unassembled WGS sequence"/>
</dbReference>
<proteinExistence type="inferred from homology"/>
<dbReference type="PROSITE" id="PS50880">
    <property type="entry name" value="TOPRIM"/>
    <property type="match status" value="1"/>
</dbReference>
<dbReference type="Gene3D" id="3.40.50.670">
    <property type="match status" value="1"/>
</dbReference>
<name>A0A0M2ZGV6_9MYCO</name>
<dbReference type="PRINTS" id="PR01159">
    <property type="entry name" value="DNAGYRASEB"/>
</dbReference>
<evidence type="ECO:0000313" key="14">
    <source>
        <dbReference type="Proteomes" id="UP000192772"/>
    </source>
</evidence>
<keyword evidence="6 11" id="KW-0067">ATP-binding</keyword>
<dbReference type="InterPro" id="IPR011557">
    <property type="entry name" value="GyrB"/>
</dbReference>
<reference evidence="13 14" key="1">
    <citation type="submission" date="2017-02" db="EMBL/GenBank/DDBJ databases">
        <title>The new phylogeny of genus Mycobacterium.</title>
        <authorList>
            <person name="Tortoli E."/>
            <person name="Trovato A."/>
            <person name="Cirillo D.M."/>
        </authorList>
    </citation>
    <scope>NUCLEOTIDE SEQUENCE [LARGE SCALE GENOMIC DNA]</scope>
    <source>
        <strain evidence="13 14">FI-09383</strain>
    </source>
</reference>
<evidence type="ECO:0000256" key="4">
    <source>
        <dbReference type="ARBA" id="ARBA00022723"/>
    </source>
</evidence>
<evidence type="ECO:0000256" key="6">
    <source>
        <dbReference type="ARBA" id="ARBA00022840"/>
    </source>
</evidence>
<evidence type="ECO:0000256" key="8">
    <source>
        <dbReference type="ARBA" id="ARBA00023029"/>
    </source>
</evidence>
<dbReference type="FunFam" id="3.30.230.10:FF:000005">
    <property type="entry name" value="DNA gyrase subunit B"/>
    <property type="match status" value="1"/>
</dbReference>